<organism evidence="3 4">
    <name type="scientific">Roseovarius albus</name>
    <dbReference type="NCBI Taxonomy" id="1247867"/>
    <lineage>
        <taxon>Bacteria</taxon>
        <taxon>Pseudomonadati</taxon>
        <taxon>Pseudomonadota</taxon>
        <taxon>Alphaproteobacteria</taxon>
        <taxon>Rhodobacterales</taxon>
        <taxon>Roseobacteraceae</taxon>
        <taxon>Roseovarius</taxon>
    </lineage>
</organism>
<feature type="chain" id="PRO_5012100853" evidence="2">
    <location>
        <begin position="26"/>
        <end position="448"/>
    </location>
</feature>
<dbReference type="PROSITE" id="PS51257">
    <property type="entry name" value="PROKAR_LIPOPROTEIN"/>
    <property type="match status" value="1"/>
</dbReference>
<dbReference type="AlphaFoldDB" id="A0A1X6YCS8"/>
<dbReference type="OrthoDB" id="8404604at2"/>
<feature type="signal peptide" evidence="2">
    <location>
        <begin position="1"/>
        <end position="25"/>
    </location>
</feature>
<dbReference type="RefSeq" id="WP_085804091.1">
    <property type="nucleotide sequence ID" value="NZ_FWFX01000001.1"/>
</dbReference>
<proteinExistence type="predicted"/>
<dbReference type="Gene3D" id="3.40.190.10">
    <property type="entry name" value="Periplasmic binding protein-like II"/>
    <property type="match status" value="1"/>
</dbReference>
<reference evidence="3 4" key="1">
    <citation type="submission" date="2017-03" db="EMBL/GenBank/DDBJ databases">
        <authorList>
            <person name="Afonso C.L."/>
            <person name="Miller P.J."/>
            <person name="Scott M.A."/>
            <person name="Spackman E."/>
            <person name="Goraichik I."/>
            <person name="Dimitrov K.M."/>
            <person name="Suarez D.L."/>
            <person name="Swayne D.E."/>
        </authorList>
    </citation>
    <scope>NUCLEOTIDE SEQUENCE [LARGE SCALE GENOMIC DNA]</scope>
    <source>
        <strain evidence="3 4">CECT 7450</strain>
    </source>
</reference>
<keyword evidence="2" id="KW-0732">Signal</keyword>
<evidence type="ECO:0000256" key="1">
    <source>
        <dbReference type="SAM" id="MobiDB-lite"/>
    </source>
</evidence>
<protein>
    <submittedName>
        <fullName evidence="3">Bacterial extracellular solute-binding proteins, family 3</fullName>
    </submittedName>
</protein>
<dbReference type="EMBL" id="FWFX01000001">
    <property type="protein sequence ID" value="SLN17192.1"/>
    <property type="molecule type" value="Genomic_DNA"/>
</dbReference>
<evidence type="ECO:0000313" key="4">
    <source>
        <dbReference type="Proteomes" id="UP000193061"/>
    </source>
</evidence>
<accession>A0A1X6YCS8</accession>
<feature type="region of interest" description="Disordered" evidence="1">
    <location>
        <begin position="170"/>
        <end position="196"/>
    </location>
</feature>
<name>A0A1X6YCS8_9RHOB</name>
<dbReference type="Proteomes" id="UP000193061">
    <property type="component" value="Unassembled WGS sequence"/>
</dbReference>
<keyword evidence="4" id="KW-1185">Reference proteome</keyword>
<evidence type="ECO:0000256" key="2">
    <source>
        <dbReference type="SAM" id="SignalP"/>
    </source>
</evidence>
<gene>
    <name evidence="3" type="ORF">ROA7450_00530</name>
</gene>
<dbReference type="SUPFAM" id="SSF53850">
    <property type="entry name" value="Periplasmic binding protein-like II"/>
    <property type="match status" value="1"/>
</dbReference>
<sequence length="448" mass="49991">MRNFSRSSIILASLFIIGCGQPTNANEKWRSAALDIWNAYTAIGRDWRNDELRIGVRSAAAPFSYKVSGNRSYLDEVRVDERLNISTGSGPIRSKGYDGYMVRICDEVLKKMLIEQPGAPKLSATNIEVVDVDREIVKIANEAKKRQDVEVRQAEDLVEVAVKAKKRAERAVTGAKQRPQQELESAEKELEGATSALEEAQDQLDQAKNSDITAVDRFSLLGKQFDILCDPATINDDRVKGFAVSPPLFVTGIGYLSLKDEVPPKDACQEGKALIGFVGSTNAASHGIQKILNDGEWHRYRDDIVTALRAAKGSENRNCPKHFGLDGKGGIFWSGYTHDQVAKQFCERKITYYVGDLEIISEYARSYPGCDFSSGVKSFTSDQYAVFADINYESNPERALLIYRFFEVLNREITTSLSILDQAFIATFGEVPKSRKLEVFFWSMRGSP</sequence>
<evidence type="ECO:0000313" key="3">
    <source>
        <dbReference type="EMBL" id="SLN17192.1"/>
    </source>
</evidence>
<feature type="compositionally biased region" description="Basic and acidic residues" evidence="1">
    <location>
        <begin position="179"/>
        <end position="191"/>
    </location>
</feature>